<name>A0AAU9QK18_9VIBR</name>
<proteinExistence type="predicted"/>
<dbReference type="EMBL" id="CAKMUD010000070">
    <property type="protein sequence ID" value="CAH1582265.1"/>
    <property type="molecule type" value="Genomic_DNA"/>
</dbReference>
<reference evidence="1" key="1">
    <citation type="submission" date="2022-01" db="EMBL/GenBank/DDBJ databases">
        <authorList>
            <person name="Lagorce A."/>
        </authorList>
    </citation>
    <scope>NUCLEOTIDE SEQUENCE</scope>
    <source>
        <strain evidence="1">Th15_F1_A12</strain>
    </source>
</reference>
<sequence>MINDQGTERTTEAPDVELFHTQNIESLIQLQKIKLSQVFSLQYELSQPTIG</sequence>
<dbReference type="AlphaFoldDB" id="A0AAU9QK18"/>
<evidence type="ECO:0000313" key="2">
    <source>
        <dbReference type="Proteomes" id="UP001295462"/>
    </source>
</evidence>
<dbReference type="Proteomes" id="UP001295462">
    <property type="component" value="Unassembled WGS sequence"/>
</dbReference>
<accession>A0AAU9QK18</accession>
<organism evidence="1 2">
    <name type="scientific">Vibrio jasicida</name>
    <dbReference type="NCBI Taxonomy" id="766224"/>
    <lineage>
        <taxon>Bacteria</taxon>
        <taxon>Pseudomonadati</taxon>
        <taxon>Pseudomonadota</taxon>
        <taxon>Gammaproteobacteria</taxon>
        <taxon>Vibrionales</taxon>
        <taxon>Vibrionaceae</taxon>
        <taxon>Vibrio</taxon>
    </lineage>
</organism>
<gene>
    <name evidence="1" type="ORF">THF1A12_180006</name>
</gene>
<comment type="caution">
    <text evidence="1">The sequence shown here is derived from an EMBL/GenBank/DDBJ whole genome shotgun (WGS) entry which is preliminary data.</text>
</comment>
<protein>
    <submittedName>
        <fullName evidence="1">Uncharacterized protein</fullName>
    </submittedName>
</protein>
<evidence type="ECO:0000313" key="1">
    <source>
        <dbReference type="EMBL" id="CAH1582265.1"/>
    </source>
</evidence>